<name>A0ABV0QIJ5_9TELE</name>
<accession>A0ABV0QIJ5</accession>
<keyword evidence="1" id="KW-0472">Membrane</keyword>
<protein>
    <recommendedName>
        <fullName evidence="4">Secreted protein</fullName>
    </recommendedName>
</protein>
<keyword evidence="3" id="KW-1185">Reference proteome</keyword>
<dbReference type="Proteomes" id="UP001434883">
    <property type="component" value="Unassembled WGS sequence"/>
</dbReference>
<proteinExistence type="predicted"/>
<keyword evidence="1" id="KW-1133">Transmembrane helix</keyword>
<comment type="caution">
    <text evidence="2">The sequence shown here is derived from an EMBL/GenBank/DDBJ whole genome shotgun (WGS) entry which is preliminary data.</text>
</comment>
<keyword evidence="1" id="KW-0812">Transmembrane</keyword>
<dbReference type="EMBL" id="JAHRIN010011732">
    <property type="protein sequence ID" value="MEQ2195633.1"/>
    <property type="molecule type" value="Genomic_DNA"/>
</dbReference>
<sequence length="101" mass="11791">MEPQCPKQCARCTNLFLLLFLITGIQSLEGFWYKCQNYVTTCLSGQLEKCQLDRRVKKRSTAFRSTSFTHKHTHKKAETRQLQQFNSFHMPSLIALAMAFK</sequence>
<evidence type="ECO:0008006" key="4">
    <source>
        <dbReference type="Google" id="ProtNLM"/>
    </source>
</evidence>
<gene>
    <name evidence="2" type="ORF">XENOCAPTIV_016038</name>
</gene>
<feature type="transmembrane region" description="Helical" evidence="1">
    <location>
        <begin position="12"/>
        <end position="33"/>
    </location>
</feature>
<evidence type="ECO:0000313" key="3">
    <source>
        <dbReference type="Proteomes" id="UP001434883"/>
    </source>
</evidence>
<evidence type="ECO:0000313" key="2">
    <source>
        <dbReference type="EMBL" id="MEQ2195633.1"/>
    </source>
</evidence>
<reference evidence="2 3" key="1">
    <citation type="submission" date="2021-06" db="EMBL/GenBank/DDBJ databases">
        <authorList>
            <person name="Palmer J.M."/>
        </authorList>
    </citation>
    <scope>NUCLEOTIDE SEQUENCE [LARGE SCALE GENOMIC DNA]</scope>
    <source>
        <strain evidence="2 3">XC_2019</strain>
        <tissue evidence="2">Muscle</tissue>
    </source>
</reference>
<evidence type="ECO:0000256" key="1">
    <source>
        <dbReference type="SAM" id="Phobius"/>
    </source>
</evidence>
<organism evidence="2 3">
    <name type="scientific">Xenoophorus captivus</name>
    <dbReference type="NCBI Taxonomy" id="1517983"/>
    <lineage>
        <taxon>Eukaryota</taxon>
        <taxon>Metazoa</taxon>
        <taxon>Chordata</taxon>
        <taxon>Craniata</taxon>
        <taxon>Vertebrata</taxon>
        <taxon>Euteleostomi</taxon>
        <taxon>Actinopterygii</taxon>
        <taxon>Neopterygii</taxon>
        <taxon>Teleostei</taxon>
        <taxon>Neoteleostei</taxon>
        <taxon>Acanthomorphata</taxon>
        <taxon>Ovalentaria</taxon>
        <taxon>Atherinomorphae</taxon>
        <taxon>Cyprinodontiformes</taxon>
        <taxon>Goodeidae</taxon>
        <taxon>Xenoophorus</taxon>
    </lineage>
</organism>